<protein>
    <submittedName>
        <fullName evidence="2">Stearoyl-CoA 9-desaturase</fullName>
    </submittedName>
</protein>
<comment type="caution">
    <text evidence="2">The sequence shown here is derived from an EMBL/GenBank/DDBJ whole genome shotgun (WGS) entry which is preliminary data.</text>
</comment>
<evidence type="ECO:0000313" key="3">
    <source>
        <dbReference type="Proteomes" id="UP000478148"/>
    </source>
</evidence>
<evidence type="ECO:0000256" key="1">
    <source>
        <dbReference type="SAM" id="Phobius"/>
    </source>
</evidence>
<dbReference type="AlphaFoldDB" id="A0A6M1L2T6"/>
<accession>A0A6M1L2T6</accession>
<feature type="transmembrane region" description="Helical" evidence="1">
    <location>
        <begin position="81"/>
        <end position="97"/>
    </location>
</feature>
<name>A0A6M1L2T6_9ACTN</name>
<dbReference type="EMBL" id="SAIY01000003">
    <property type="protein sequence ID" value="NGM12961.1"/>
    <property type="molecule type" value="Genomic_DNA"/>
</dbReference>
<reference evidence="2 3" key="1">
    <citation type="submission" date="2020-02" db="EMBL/GenBank/DDBJ databases">
        <title>Draft Genome Sequence of Verrucosispora sp. Strain CWR15, Isolated from Gulf of Mexico Sponge.</title>
        <authorList>
            <person name="Kennedy S.J."/>
            <person name="Cella E."/>
            <person name="Azarian T."/>
            <person name="Baker B.J."/>
            <person name="Shaw L.N."/>
        </authorList>
    </citation>
    <scope>NUCLEOTIDE SEQUENCE [LARGE SCALE GENOMIC DNA]</scope>
    <source>
        <strain evidence="2 3">CWR15</strain>
    </source>
</reference>
<dbReference type="Proteomes" id="UP000478148">
    <property type="component" value="Unassembled WGS sequence"/>
</dbReference>
<dbReference type="RefSeq" id="WP_164446912.1">
    <property type="nucleotide sequence ID" value="NZ_SAIY01000003.1"/>
</dbReference>
<evidence type="ECO:0000313" key="2">
    <source>
        <dbReference type="EMBL" id="NGM12961.1"/>
    </source>
</evidence>
<gene>
    <name evidence="2" type="ORF">ENC19_09975</name>
</gene>
<keyword evidence="1" id="KW-0812">Transmembrane</keyword>
<keyword evidence="3" id="KW-1185">Reference proteome</keyword>
<keyword evidence="1" id="KW-0472">Membrane</keyword>
<feature type="transmembrane region" description="Helical" evidence="1">
    <location>
        <begin position="56"/>
        <end position="75"/>
    </location>
</feature>
<feature type="transmembrane region" description="Helical" evidence="1">
    <location>
        <begin position="217"/>
        <end position="242"/>
    </location>
</feature>
<sequence length="407" mass="46282">MVMQQHGTTLAYTPADESVSIRDSMNALPRVLAMPLTFLTGKPHTGQRPVRLTPGFHLWAATASMLGGLAVSWVALATGGWWLVLLLLGWSMTLHGARNLRMMMYHQAAHRNMWARPRRDRVVGRLVAAALMVQDFDRYSTEHVIDHHAVHHMTVRDPTVQAFLIGLELRPGMTRRQMWRHLVRHKLLSPAFHLNFLLGRIQSYFAPASRTLRVATVAGYATVVASAVLLDMWVFLLVAWVLPMTVFYQISNTLRLCVKHTFPGPEVTQRRGREYFASLTNAILIGERAPADRSGGPLRRAARWLHWSLRMLVVHLPARYLVLTGDTVVHDFHHRHPMSRDWANYIFARHADIEAGHRGWPPYREVWGLVPAINLVFDSLGRADPQEYDRARIAQVSGRSVFSAFDD</sequence>
<organism evidence="2 3">
    <name type="scientific">Verrucosispora sioxanthis</name>
    <dbReference type="NCBI Taxonomy" id="2499994"/>
    <lineage>
        <taxon>Bacteria</taxon>
        <taxon>Bacillati</taxon>
        <taxon>Actinomycetota</taxon>
        <taxon>Actinomycetes</taxon>
        <taxon>Micromonosporales</taxon>
        <taxon>Micromonosporaceae</taxon>
        <taxon>Micromonospora</taxon>
    </lineage>
</organism>
<keyword evidence="1" id="KW-1133">Transmembrane helix</keyword>
<proteinExistence type="predicted"/>